<reference evidence="4 5" key="1">
    <citation type="submission" date="2012-02" db="EMBL/GenBank/DDBJ databases">
        <title>Improved High-Quality Draft genome of Joostella marina DSM 19592.</title>
        <authorList>
            <consortium name="US DOE Joint Genome Institute (JGI-PGF)"/>
            <person name="Lucas S."/>
            <person name="Copeland A."/>
            <person name="Lapidus A."/>
            <person name="Bruce D."/>
            <person name="Goodwin L."/>
            <person name="Pitluck S."/>
            <person name="Peters L."/>
            <person name="Chertkov O."/>
            <person name="Ovchinnikova G."/>
            <person name="Kyrpides N."/>
            <person name="Mavromatis K."/>
            <person name="Detter J.C."/>
            <person name="Han C."/>
            <person name="Land M."/>
            <person name="Hauser L."/>
            <person name="Markowitz V."/>
            <person name="Cheng J.-F."/>
            <person name="Hugenholtz P."/>
            <person name="Woyke T."/>
            <person name="Wu D."/>
            <person name="Tindall B."/>
            <person name="Brambilla E."/>
            <person name="Klenk H.-P."/>
            <person name="Eisen J.A."/>
        </authorList>
    </citation>
    <scope>NUCLEOTIDE SEQUENCE [LARGE SCALE GENOMIC DNA]</scope>
    <source>
        <strain evidence="4 5">DSM 19592</strain>
    </source>
</reference>
<name>I3C8U5_9FLAO</name>
<evidence type="ECO:0000313" key="5">
    <source>
        <dbReference type="Proteomes" id="UP000004690"/>
    </source>
</evidence>
<dbReference type="Gene3D" id="1.20.120.450">
    <property type="entry name" value="dinb family like domain"/>
    <property type="match status" value="1"/>
</dbReference>
<dbReference type="Pfam" id="PF05163">
    <property type="entry name" value="DinB"/>
    <property type="match status" value="1"/>
</dbReference>
<evidence type="ECO:0008006" key="6">
    <source>
        <dbReference type="Google" id="ProtNLM"/>
    </source>
</evidence>
<keyword evidence="2 3" id="KW-0479">Metal-binding</keyword>
<dbReference type="EMBL" id="JH651379">
    <property type="protein sequence ID" value="EIJ40038.1"/>
    <property type="molecule type" value="Genomic_DNA"/>
</dbReference>
<dbReference type="STRING" id="926559.JoomaDRAFT_3085"/>
<gene>
    <name evidence="4" type="ORF">JoomaDRAFT_3085</name>
</gene>
<evidence type="ECO:0000256" key="2">
    <source>
        <dbReference type="ARBA" id="ARBA00022723"/>
    </source>
</evidence>
<accession>I3C8U5</accession>
<organism evidence="4 5">
    <name type="scientific">Galbibacter orientalis DSM 19592</name>
    <dbReference type="NCBI Taxonomy" id="926559"/>
    <lineage>
        <taxon>Bacteria</taxon>
        <taxon>Pseudomonadati</taxon>
        <taxon>Bacteroidota</taxon>
        <taxon>Flavobacteriia</taxon>
        <taxon>Flavobacteriales</taxon>
        <taxon>Flavobacteriaceae</taxon>
        <taxon>Galbibacter</taxon>
    </lineage>
</organism>
<evidence type="ECO:0000313" key="4">
    <source>
        <dbReference type="EMBL" id="EIJ40038.1"/>
    </source>
</evidence>
<dbReference type="InterPro" id="IPR034660">
    <property type="entry name" value="DinB/YfiT-like"/>
</dbReference>
<evidence type="ECO:0000256" key="1">
    <source>
        <dbReference type="ARBA" id="ARBA00008635"/>
    </source>
</evidence>
<dbReference type="OrthoDB" id="119432at2"/>
<dbReference type="HOGENOM" id="CLU_116635_0_0_10"/>
<proteinExistence type="inferred from homology"/>
<dbReference type="RefSeq" id="WP_008613999.1">
    <property type="nucleotide sequence ID" value="NZ_JH651379.1"/>
</dbReference>
<dbReference type="InterPro" id="IPR007837">
    <property type="entry name" value="DinB"/>
</dbReference>
<dbReference type="Proteomes" id="UP000004690">
    <property type="component" value="Unassembled WGS sequence"/>
</dbReference>
<keyword evidence="5" id="KW-1185">Reference proteome</keyword>
<comment type="similarity">
    <text evidence="1">Belongs to the DinB family.</text>
</comment>
<protein>
    <recommendedName>
        <fullName evidence="6">Damage-inducible protein DinB</fullName>
    </recommendedName>
</protein>
<sequence>MENSNNQTKENVTTILTPDELLKHWQGHRTLTRRVIELFPEKEFFTYKIGGMRTFAEMTMELIGIAAPGMKEIVIGNTEKLREDFDHGGKKSAILELWDKSTEEINSYWEQLETKDFSREMKLFGEYDGTVMSFILYFIDNEVHHRGQGYVYLRTLNIEPPFFWER</sequence>
<feature type="binding site" evidence="3">
    <location>
        <position position="145"/>
    </location>
    <ligand>
        <name>a divalent metal cation</name>
        <dbReference type="ChEBI" id="CHEBI:60240"/>
    </ligand>
</feature>
<dbReference type="SUPFAM" id="SSF109854">
    <property type="entry name" value="DinB/YfiT-like putative metalloenzymes"/>
    <property type="match status" value="1"/>
</dbReference>
<dbReference type="eggNOG" id="COG2318">
    <property type="taxonomic scope" value="Bacteria"/>
</dbReference>
<evidence type="ECO:0000256" key="3">
    <source>
        <dbReference type="PIRSR" id="PIRSR607837-1"/>
    </source>
</evidence>
<dbReference type="GO" id="GO:0046872">
    <property type="term" value="F:metal ion binding"/>
    <property type="evidence" value="ECO:0007669"/>
    <property type="project" value="UniProtKB-KW"/>
</dbReference>
<dbReference type="AlphaFoldDB" id="I3C8U5"/>